<accession>A0A5B0SC35</accession>
<sequence>MPPRKSKNQNIIPNQPTTPNNNTPNSNANNSNPPNSNSNPPNSNSNAPNSNANSSNPAIPDLPPSEKPKRAPNFSPEEDKQLAKSWTVISLLTAICYQHRNTNIKELGTTAWFP</sequence>
<dbReference type="AlphaFoldDB" id="A0A5B0SC35"/>
<feature type="compositionally biased region" description="Low complexity" evidence="1">
    <location>
        <begin position="8"/>
        <end position="59"/>
    </location>
</feature>
<comment type="caution">
    <text evidence="2">The sequence shown here is derived from an EMBL/GenBank/DDBJ whole genome shotgun (WGS) entry which is preliminary data.</text>
</comment>
<reference evidence="2 3" key="1">
    <citation type="submission" date="2019-05" db="EMBL/GenBank/DDBJ databases">
        <title>Emergence of the Ug99 lineage of the wheat stem rust pathogen through somatic hybridization.</title>
        <authorList>
            <person name="Li F."/>
            <person name="Upadhyaya N.M."/>
            <person name="Sperschneider J."/>
            <person name="Matny O."/>
            <person name="Nguyen-Phuc H."/>
            <person name="Mago R."/>
            <person name="Raley C."/>
            <person name="Miller M.E."/>
            <person name="Silverstein K.A.T."/>
            <person name="Henningsen E."/>
            <person name="Hirsch C.D."/>
            <person name="Visser B."/>
            <person name="Pretorius Z.A."/>
            <person name="Steffenson B.J."/>
            <person name="Schwessinger B."/>
            <person name="Dodds P.N."/>
            <person name="Figueroa M."/>
        </authorList>
    </citation>
    <scope>NUCLEOTIDE SEQUENCE [LARGE SCALE GENOMIC DNA]</scope>
    <source>
        <strain evidence="2 3">Ug99</strain>
    </source>
</reference>
<dbReference type="EMBL" id="VDEP01000037">
    <property type="protein sequence ID" value="KAA1135711.1"/>
    <property type="molecule type" value="Genomic_DNA"/>
</dbReference>
<protein>
    <submittedName>
        <fullName evidence="2">Uncharacterized protein</fullName>
    </submittedName>
</protein>
<evidence type="ECO:0000313" key="3">
    <source>
        <dbReference type="Proteomes" id="UP000325313"/>
    </source>
</evidence>
<organism evidence="2 3">
    <name type="scientific">Puccinia graminis f. sp. tritici</name>
    <dbReference type="NCBI Taxonomy" id="56615"/>
    <lineage>
        <taxon>Eukaryota</taxon>
        <taxon>Fungi</taxon>
        <taxon>Dikarya</taxon>
        <taxon>Basidiomycota</taxon>
        <taxon>Pucciniomycotina</taxon>
        <taxon>Pucciniomycetes</taxon>
        <taxon>Pucciniales</taxon>
        <taxon>Pucciniaceae</taxon>
        <taxon>Puccinia</taxon>
    </lineage>
</organism>
<feature type="region of interest" description="Disordered" evidence="1">
    <location>
        <begin position="1"/>
        <end position="81"/>
    </location>
</feature>
<name>A0A5B0SC35_PUCGR</name>
<proteinExistence type="predicted"/>
<gene>
    <name evidence="2" type="ORF">PGTUg99_010325</name>
</gene>
<dbReference type="Proteomes" id="UP000325313">
    <property type="component" value="Unassembled WGS sequence"/>
</dbReference>
<evidence type="ECO:0000256" key="1">
    <source>
        <dbReference type="SAM" id="MobiDB-lite"/>
    </source>
</evidence>
<evidence type="ECO:0000313" key="2">
    <source>
        <dbReference type="EMBL" id="KAA1135711.1"/>
    </source>
</evidence>